<keyword evidence="2" id="KW-0963">Cytoplasm</keyword>
<dbReference type="PANTHER" id="PTHR46550:SF1">
    <property type="entry name" value="F-BOX PROTEIN 3"/>
    <property type="match status" value="1"/>
</dbReference>
<dbReference type="InterPro" id="IPR036047">
    <property type="entry name" value="F-box-like_dom_sf"/>
</dbReference>
<dbReference type="InterPro" id="IPR052121">
    <property type="entry name" value="F-box_SCF_Substrate_Recog"/>
</dbReference>
<dbReference type="SUPFAM" id="SSF52047">
    <property type="entry name" value="RNI-like"/>
    <property type="match status" value="1"/>
</dbReference>
<dbReference type="InterPro" id="IPR045808">
    <property type="entry name" value="Hr_FBXL5"/>
</dbReference>
<dbReference type="InterPro" id="IPR001810">
    <property type="entry name" value="F-box_dom"/>
</dbReference>
<evidence type="ECO:0000259" key="6">
    <source>
        <dbReference type="PROSITE" id="PS50181"/>
    </source>
</evidence>
<dbReference type="EMBL" id="IAAA01006133">
    <property type="protein sequence ID" value="LAA00629.1"/>
    <property type="molecule type" value="mRNA"/>
</dbReference>
<evidence type="ECO:0000256" key="1">
    <source>
        <dbReference type="ARBA" id="ARBA00004906"/>
    </source>
</evidence>
<accession>A0A2L2XX46</accession>
<evidence type="ECO:0000256" key="4">
    <source>
        <dbReference type="ARBA" id="ARBA00022786"/>
    </source>
</evidence>
<dbReference type="Gene3D" id="3.80.10.10">
    <property type="entry name" value="Ribonuclease Inhibitor"/>
    <property type="match status" value="2"/>
</dbReference>
<keyword evidence="4" id="KW-0833">Ubl conjugation pathway</keyword>
<protein>
    <submittedName>
        <fullName evidence="7">Putative f-box and leucine-rich repeat protein 5</fullName>
    </submittedName>
</protein>
<organism evidence="7">
    <name type="scientific">Parasteatoda tepidariorum</name>
    <name type="common">Common house spider</name>
    <name type="synonym">Achaearanea tepidariorum</name>
    <dbReference type="NCBI Taxonomy" id="114398"/>
    <lineage>
        <taxon>Eukaryota</taxon>
        <taxon>Metazoa</taxon>
        <taxon>Ecdysozoa</taxon>
        <taxon>Arthropoda</taxon>
        <taxon>Chelicerata</taxon>
        <taxon>Arachnida</taxon>
        <taxon>Araneae</taxon>
        <taxon>Araneomorphae</taxon>
        <taxon>Entelegynae</taxon>
        <taxon>Araneoidea</taxon>
        <taxon>Theridiidae</taxon>
        <taxon>Parasteatoda</taxon>
    </lineage>
</organism>
<dbReference type="OrthoDB" id="10257471at2759"/>
<dbReference type="Pfam" id="PF13516">
    <property type="entry name" value="LRR_6"/>
    <property type="match status" value="2"/>
</dbReference>
<dbReference type="GO" id="GO:0046872">
    <property type="term" value="F:metal ion binding"/>
    <property type="evidence" value="ECO:0007669"/>
    <property type="project" value="UniProtKB-KW"/>
</dbReference>
<dbReference type="PANTHER" id="PTHR46550">
    <property type="entry name" value="F-BOX ONLY PROTEIN 3"/>
    <property type="match status" value="1"/>
</dbReference>
<evidence type="ECO:0000313" key="7">
    <source>
        <dbReference type="EMBL" id="LAA00629.1"/>
    </source>
</evidence>
<dbReference type="SUPFAM" id="SSF81383">
    <property type="entry name" value="F-box domain"/>
    <property type="match status" value="1"/>
</dbReference>
<dbReference type="AlphaFoldDB" id="A0A2L2XX46"/>
<sequence>MAPYPEEIDVFSLPHTRMKELVDVYREKLLYTDFKDYAAVESLLHSLHHTFCEFKSHEQIENKYIMRKLKKRLKLLSIHDATVCNCHSDNKLSDMLALVKDGYSCTSKPEAERINFGIKLQDALQDFTCSFLPHMKEEEEVFQPMLMKYFGYEELKCLKEQVIKEHSKWYTYDILNEKSSGPIVRLPHEVILHIMSYLNPKDVIRCSQVSRSWNEIAWDSSLWKDIYPCFWAHGTWENYEEDHEDCNEKFYAREEDEHHRREVRVLEKILNHLVPQIGAGVQKIVLSSSRGLTNNLLQSFLILCPNISHLDISYTDVSDSVFKGLKEYSCCLNLQHLNMSGCKNVTDLGLFWLADCMAVLPPDLPDGSHHLREIYLRDCLQANNNCCCEIEETASCLKIDFCSSSCCWQRDGFMCHLAKLSLNCPYYMQQPGASSVRKTTATFFTSSSQKRRRETKSLKFLSISGCCEITDEGLRCLFEAGVLKMLEFLDVSGCWLLTGPGLCSLTSALTFLKPENLFYCDQIVDGPHPDTSNGCQNLETGVRACCRQLP</sequence>
<dbReference type="InterPro" id="IPR001611">
    <property type="entry name" value="Leu-rich_rpt"/>
</dbReference>
<evidence type="ECO:0000256" key="3">
    <source>
        <dbReference type="ARBA" id="ARBA00022723"/>
    </source>
</evidence>
<dbReference type="Pfam" id="PF12937">
    <property type="entry name" value="F-box-like"/>
    <property type="match status" value="1"/>
</dbReference>
<dbReference type="Gene3D" id="1.20.120.520">
    <property type="entry name" value="nmb1532 protein domain like"/>
    <property type="match status" value="1"/>
</dbReference>
<dbReference type="SMART" id="SM00367">
    <property type="entry name" value="LRR_CC"/>
    <property type="match status" value="3"/>
</dbReference>
<dbReference type="PROSITE" id="PS50181">
    <property type="entry name" value="FBOX"/>
    <property type="match status" value="1"/>
</dbReference>
<keyword evidence="5" id="KW-0408">Iron</keyword>
<comment type="pathway">
    <text evidence="1">Protein modification; protein ubiquitination.</text>
</comment>
<reference evidence="7" key="1">
    <citation type="journal article" date="2016" name="Mol. Ecol. Resour.">
        <title>Evaluation of the impact of RNA preservation methods of spiders for de novo transcriptome assembly.</title>
        <authorList>
            <person name="Kono N."/>
            <person name="Nakamura H."/>
            <person name="Ito Y."/>
            <person name="Tomita M."/>
            <person name="Arakawa K."/>
        </authorList>
    </citation>
    <scope>NUCLEOTIDE SEQUENCE</scope>
    <source>
        <tissue evidence="7">Whole body</tissue>
    </source>
</reference>
<dbReference type="SMART" id="SM00256">
    <property type="entry name" value="FBOX"/>
    <property type="match status" value="1"/>
</dbReference>
<dbReference type="InterPro" id="IPR006553">
    <property type="entry name" value="Leu-rich_rpt_Cys-con_subtyp"/>
</dbReference>
<evidence type="ECO:0000256" key="2">
    <source>
        <dbReference type="ARBA" id="ARBA00022490"/>
    </source>
</evidence>
<name>A0A2L2XX46_PARTP</name>
<dbReference type="Gene3D" id="1.20.1280.50">
    <property type="match status" value="1"/>
</dbReference>
<dbReference type="CDD" id="cd12109">
    <property type="entry name" value="Hr_FBXL5"/>
    <property type="match status" value="1"/>
</dbReference>
<keyword evidence="3" id="KW-0479">Metal-binding</keyword>
<dbReference type="GO" id="GO:0006879">
    <property type="term" value="P:intracellular iron ion homeostasis"/>
    <property type="evidence" value="ECO:0007669"/>
    <property type="project" value="InterPro"/>
</dbReference>
<evidence type="ECO:0000256" key="5">
    <source>
        <dbReference type="ARBA" id="ARBA00023004"/>
    </source>
</evidence>
<dbReference type="GO" id="GO:0005737">
    <property type="term" value="C:cytoplasm"/>
    <property type="evidence" value="ECO:0007669"/>
    <property type="project" value="TreeGrafter"/>
</dbReference>
<dbReference type="InterPro" id="IPR032675">
    <property type="entry name" value="LRR_dom_sf"/>
</dbReference>
<proteinExistence type="evidence at transcript level"/>
<feature type="domain" description="F-box" evidence="6">
    <location>
        <begin position="180"/>
        <end position="226"/>
    </location>
</feature>